<evidence type="ECO:0000313" key="2">
    <source>
        <dbReference type="EMBL" id="EMM99253.1"/>
    </source>
</evidence>
<keyword evidence="1" id="KW-0812">Transmembrane</keyword>
<reference evidence="2 3" key="1">
    <citation type="submission" date="2013-01" db="EMBL/GenBank/DDBJ databases">
        <authorList>
            <person name="Harkins D.M."/>
            <person name="Durkin A.S."/>
            <person name="Brinkac L.M."/>
            <person name="Haft D.H."/>
            <person name="Selengut J.D."/>
            <person name="Sanka R."/>
            <person name="DePew J."/>
            <person name="Purushe J."/>
            <person name="Whelen A.C."/>
            <person name="Vinetz J.M."/>
            <person name="Sutton G.G."/>
            <person name="Nierman W.C."/>
            <person name="Fouts D.E."/>
        </authorList>
    </citation>
    <scope>NUCLEOTIDE SEQUENCE [LARGE SCALE GENOMIC DNA]</scope>
    <source>
        <strain evidence="2 3">2007001578</strain>
    </source>
</reference>
<keyword evidence="1" id="KW-0472">Membrane</keyword>
<name>A0ABN0IXF1_9LEPT</name>
<protein>
    <submittedName>
        <fullName evidence="2">Uncharacterized protein</fullName>
    </submittedName>
</protein>
<keyword evidence="1" id="KW-1133">Transmembrane helix</keyword>
<proteinExistence type="predicted"/>
<comment type="caution">
    <text evidence="2">The sequence shown here is derived from an EMBL/GenBank/DDBJ whole genome shotgun (WGS) entry which is preliminary data.</text>
</comment>
<gene>
    <name evidence="2" type="ORF">LEP1GSC035_4299</name>
</gene>
<sequence length="229" mass="26829">MIPLCVVQNPDCPFCGSSHTFDSMISKGLLPKVFVFIFPVTIILGNLYLFGTTKNKIETFTIQPPFLAFDFTNSYLSNRSSRIRNLLDQDSSTTWFKLRNSIQKEDFLVELRQTHHLKNQKPEISNWKNLHVVSCHETVKTLKLSIILRESIDMDTELRLPKDRVIGEKFLDFSKSKHFKIPLDLYYKPERSEKFPQNMFIWTVKGTWITKDSDSLKELCLEDIWLSED</sequence>
<evidence type="ECO:0000313" key="3">
    <source>
        <dbReference type="Proteomes" id="UP000012099"/>
    </source>
</evidence>
<dbReference type="Proteomes" id="UP000012099">
    <property type="component" value="Unassembled WGS sequence"/>
</dbReference>
<accession>A0ABN0IXF1</accession>
<feature type="transmembrane region" description="Helical" evidence="1">
    <location>
        <begin position="29"/>
        <end position="50"/>
    </location>
</feature>
<dbReference type="EMBL" id="AHMH02000125">
    <property type="protein sequence ID" value="EMM99253.1"/>
    <property type="molecule type" value="Genomic_DNA"/>
</dbReference>
<evidence type="ECO:0000256" key="1">
    <source>
        <dbReference type="SAM" id="Phobius"/>
    </source>
</evidence>
<organism evidence="2 3">
    <name type="scientific">Leptospira noguchii str. 2007001578</name>
    <dbReference type="NCBI Taxonomy" id="1049974"/>
    <lineage>
        <taxon>Bacteria</taxon>
        <taxon>Pseudomonadati</taxon>
        <taxon>Spirochaetota</taxon>
        <taxon>Spirochaetia</taxon>
        <taxon>Leptospirales</taxon>
        <taxon>Leptospiraceae</taxon>
        <taxon>Leptospira</taxon>
    </lineage>
</organism>
<keyword evidence="3" id="KW-1185">Reference proteome</keyword>